<dbReference type="EMBL" id="CATQJL010000305">
    <property type="protein sequence ID" value="CAJ0604031.1"/>
    <property type="molecule type" value="Genomic_DNA"/>
</dbReference>
<dbReference type="GO" id="GO:0016491">
    <property type="term" value="F:oxidoreductase activity"/>
    <property type="evidence" value="ECO:0007669"/>
    <property type="project" value="TreeGrafter"/>
</dbReference>
<name>A0AA36H5A3_CYLNA</name>
<dbReference type="InterPro" id="IPR036249">
    <property type="entry name" value="Thioredoxin-like_sf"/>
</dbReference>
<feature type="domain" description="Selenoprotein F/M" evidence="8">
    <location>
        <begin position="78"/>
        <end position="126"/>
    </location>
</feature>
<feature type="signal peptide" evidence="7">
    <location>
        <begin position="1"/>
        <end position="16"/>
    </location>
</feature>
<evidence type="ECO:0000256" key="2">
    <source>
        <dbReference type="ARBA" id="ARBA00005742"/>
    </source>
</evidence>
<accession>A0AA36H5A3</accession>
<dbReference type="Pfam" id="PF08806">
    <property type="entry name" value="Sep15_SelM"/>
    <property type="match status" value="1"/>
</dbReference>
<comment type="subcellular location">
    <subcellularLocation>
        <location evidence="1">Endoplasmic reticulum lumen</location>
    </subcellularLocation>
</comment>
<comment type="caution">
    <text evidence="9">The sequence shown here is derived from an EMBL/GenBank/DDBJ whole genome shotgun (WGS) entry which is preliminary data.</text>
</comment>
<dbReference type="GO" id="GO:0005788">
    <property type="term" value="C:endoplasmic reticulum lumen"/>
    <property type="evidence" value="ECO:0007669"/>
    <property type="project" value="UniProtKB-SubCell"/>
</dbReference>
<dbReference type="Proteomes" id="UP001176961">
    <property type="component" value="Unassembled WGS sequence"/>
</dbReference>
<evidence type="ECO:0000256" key="1">
    <source>
        <dbReference type="ARBA" id="ARBA00004319"/>
    </source>
</evidence>
<keyword evidence="4" id="KW-0256">Endoplasmic reticulum</keyword>
<dbReference type="PANTHER" id="PTHR13077:SF6">
    <property type="entry name" value="SELENOPROTEIN F"/>
    <property type="match status" value="1"/>
</dbReference>
<dbReference type="SUPFAM" id="SSF52833">
    <property type="entry name" value="Thioredoxin-like"/>
    <property type="match status" value="1"/>
</dbReference>
<dbReference type="Gene3D" id="3.40.30.50">
    <property type="entry name" value="Sep15/SelM thioredoxin-like domain, active-site redox motif"/>
    <property type="match status" value="1"/>
</dbReference>
<keyword evidence="5" id="KW-0712">Selenocysteine</keyword>
<dbReference type="InterPro" id="IPR039992">
    <property type="entry name" value="Sep15_SelM"/>
</dbReference>
<proteinExistence type="inferred from homology"/>
<dbReference type="InterPro" id="IPR014912">
    <property type="entry name" value="Sep15_SelM_dom"/>
</dbReference>
<sequence>MRILLLVLLSFGVSFAEIEEYSLSREECRDSGFIPEELKCSSCSQLTKFNLEILLSDCNACCTKDEEDKHDKYPMADIEICECNLGRFPQVQAFVREDMASYWAGKVRIRHVRGVLPTIKLKDKSGITRPVIVACKNWPFLIPLSPI</sequence>
<organism evidence="9 10">
    <name type="scientific">Cylicocyclus nassatus</name>
    <name type="common">Nematode worm</name>
    <dbReference type="NCBI Taxonomy" id="53992"/>
    <lineage>
        <taxon>Eukaryota</taxon>
        <taxon>Metazoa</taxon>
        <taxon>Ecdysozoa</taxon>
        <taxon>Nematoda</taxon>
        <taxon>Chromadorea</taxon>
        <taxon>Rhabditida</taxon>
        <taxon>Rhabditina</taxon>
        <taxon>Rhabditomorpha</taxon>
        <taxon>Strongyloidea</taxon>
        <taxon>Strongylidae</taxon>
        <taxon>Cylicocyclus</taxon>
    </lineage>
</organism>
<dbReference type="InterPro" id="IPR038219">
    <property type="entry name" value="Sep15/SelM_sf"/>
</dbReference>
<evidence type="ECO:0000256" key="6">
    <source>
        <dbReference type="ARBA" id="ARBA00040775"/>
    </source>
</evidence>
<gene>
    <name evidence="9" type="ORF">CYNAS_LOCUS16014</name>
</gene>
<dbReference type="AlphaFoldDB" id="A0AA36H5A3"/>
<reference evidence="9" key="1">
    <citation type="submission" date="2023-07" db="EMBL/GenBank/DDBJ databases">
        <authorList>
            <consortium name="CYATHOMIX"/>
        </authorList>
    </citation>
    <scope>NUCLEOTIDE SEQUENCE</scope>
    <source>
        <strain evidence="9">N/A</strain>
    </source>
</reference>
<keyword evidence="10" id="KW-1185">Reference proteome</keyword>
<evidence type="ECO:0000256" key="4">
    <source>
        <dbReference type="ARBA" id="ARBA00022824"/>
    </source>
</evidence>
<evidence type="ECO:0000313" key="10">
    <source>
        <dbReference type="Proteomes" id="UP001176961"/>
    </source>
</evidence>
<keyword evidence="3 7" id="KW-0732">Signal</keyword>
<evidence type="ECO:0000259" key="8">
    <source>
        <dbReference type="Pfam" id="PF08806"/>
    </source>
</evidence>
<evidence type="ECO:0000256" key="3">
    <source>
        <dbReference type="ARBA" id="ARBA00022729"/>
    </source>
</evidence>
<evidence type="ECO:0000256" key="7">
    <source>
        <dbReference type="SAM" id="SignalP"/>
    </source>
</evidence>
<feature type="chain" id="PRO_5041392293" description="Selenoprotein F" evidence="7">
    <location>
        <begin position="17"/>
        <end position="147"/>
    </location>
</feature>
<dbReference type="PANTHER" id="PTHR13077">
    <property type="entry name" value="SELENOPROTEIN F"/>
    <property type="match status" value="1"/>
</dbReference>
<evidence type="ECO:0000256" key="5">
    <source>
        <dbReference type="ARBA" id="ARBA00022933"/>
    </source>
</evidence>
<comment type="similarity">
    <text evidence="2">Belongs to the selenoprotein M/F family.</text>
</comment>
<evidence type="ECO:0000313" key="9">
    <source>
        <dbReference type="EMBL" id="CAJ0604031.1"/>
    </source>
</evidence>
<protein>
    <recommendedName>
        <fullName evidence="6">Selenoprotein F</fullName>
    </recommendedName>
</protein>